<dbReference type="InterPro" id="IPR001525">
    <property type="entry name" value="C5_MeTfrase"/>
</dbReference>
<evidence type="ECO:0000256" key="2">
    <source>
        <dbReference type="ARBA" id="ARBA00022603"/>
    </source>
</evidence>
<keyword evidence="2 6" id="KW-0489">Methyltransferase</keyword>
<name>A0A9X1LRK9_9MICO</name>
<dbReference type="GO" id="GO:0003886">
    <property type="term" value="F:DNA (cytosine-5-)-methyltransferase activity"/>
    <property type="evidence" value="ECO:0007669"/>
    <property type="project" value="UniProtKB-EC"/>
</dbReference>
<protein>
    <recommendedName>
        <fullName evidence="1">DNA (cytosine-5-)-methyltransferase</fullName>
        <ecNumber evidence="1">2.1.1.37</ecNumber>
    </recommendedName>
</protein>
<keyword evidence="5" id="KW-0680">Restriction system</keyword>
<dbReference type="InterPro" id="IPR029063">
    <property type="entry name" value="SAM-dependent_MTases_sf"/>
</dbReference>
<dbReference type="Gene3D" id="3.40.50.150">
    <property type="entry name" value="Vaccinia Virus protein VP39"/>
    <property type="match status" value="1"/>
</dbReference>
<organism evidence="6 7">
    <name type="scientific">Microbacterium allomyrinae</name>
    <dbReference type="NCBI Taxonomy" id="2830666"/>
    <lineage>
        <taxon>Bacteria</taxon>
        <taxon>Bacillati</taxon>
        <taxon>Actinomycetota</taxon>
        <taxon>Actinomycetes</taxon>
        <taxon>Micrococcales</taxon>
        <taxon>Microbacteriaceae</taxon>
        <taxon>Microbacterium</taxon>
    </lineage>
</organism>
<dbReference type="InterPro" id="IPR050390">
    <property type="entry name" value="C5-Methyltransferase"/>
</dbReference>
<dbReference type="PANTHER" id="PTHR10629">
    <property type="entry name" value="CYTOSINE-SPECIFIC METHYLTRANSFERASE"/>
    <property type="match status" value="1"/>
</dbReference>
<gene>
    <name evidence="6" type="ORF">KEC57_00405</name>
</gene>
<evidence type="ECO:0000256" key="1">
    <source>
        <dbReference type="ARBA" id="ARBA00011975"/>
    </source>
</evidence>
<proteinExistence type="predicted"/>
<dbReference type="GO" id="GO:0044027">
    <property type="term" value="P:negative regulation of gene expression via chromosomal CpG island methylation"/>
    <property type="evidence" value="ECO:0007669"/>
    <property type="project" value="TreeGrafter"/>
</dbReference>
<dbReference type="EMBL" id="JAGTTN010000001">
    <property type="protein sequence ID" value="MCC2030640.1"/>
    <property type="molecule type" value="Genomic_DNA"/>
</dbReference>
<keyword evidence="7" id="KW-1185">Reference proteome</keyword>
<accession>A0A9X1LRK9</accession>
<dbReference type="RefSeq" id="WP_229382550.1">
    <property type="nucleotide sequence ID" value="NZ_JAGTTN010000001.1"/>
</dbReference>
<evidence type="ECO:0000256" key="3">
    <source>
        <dbReference type="ARBA" id="ARBA00022679"/>
    </source>
</evidence>
<sequence length="222" mass="24282">MTPRIVAVDHFAGTGWGVACHWLGILEYGVEKMHEAIRTRTRAGFRTIYRDVWSGLFHPWLVPLHRLYIASPPCQTFSVAGRGEGRKALEQVLALVASGAWKDPARLLAAGGDLGDERTALVLTPLAHIWAHRPELIALEQVPTVLPVWEAIADVLRGLGYSVWVGNMQAEQYGVPQTRKRAILIARADGVPARPPRPDSLAVLLADPRKAGSRRKAVGDDG</sequence>
<dbReference type="PANTHER" id="PTHR10629:SF52">
    <property type="entry name" value="DNA (CYTOSINE-5)-METHYLTRANSFERASE 1"/>
    <property type="match status" value="1"/>
</dbReference>
<reference evidence="6" key="1">
    <citation type="submission" date="2021-04" db="EMBL/GenBank/DDBJ databases">
        <title>Microbacterium tenobrionis sp. nov. and Microbacterium allomyrinae sp. nov., isolated from larvae of Tenobrio molitor and Allomyrina dichotoma, respectively.</title>
        <authorList>
            <person name="Lee S.D."/>
        </authorList>
    </citation>
    <scope>NUCLEOTIDE SEQUENCE</scope>
    <source>
        <strain evidence="6">BWT-G7</strain>
    </source>
</reference>
<dbReference type="AlphaFoldDB" id="A0A9X1LRK9"/>
<evidence type="ECO:0000256" key="5">
    <source>
        <dbReference type="ARBA" id="ARBA00022747"/>
    </source>
</evidence>
<dbReference type="EC" id="2.1.1.37" evidence="1"/>
<dbReference type="GO" id="GO:0009307">
    <property type="term" value="P:DNA restriction-modification system"/>
    <property type="evidence" value="ECO:0007669"/>
    <property type="project" value="UniProtKB-KW"/>
</dbReference>
<dbReference type="SUPFAM" id="SSF53335">
    <property type="entry name" value="S-adenosyl-L-methionine-dependent methyltransferases"/>
    <property type="match status" value="1"/>
</dbReference>
<keyword evidence="4" id="KW-0949">S-adenosyl-L-methionine</keyword>
<keyword evidence="3" id="KW-0808">Transferase</keyword>
<dbReference type="Proteomes" id="UP001139354">
    <property type="component" value="Unassembled WGS sequence"/>
</dbReference>
<dbReference type="Pfam" id="PF00145">
    <property type="entry name" value="DNA_methylase"/>
    <property type="match status" value="1"/>
</dbReference>
<comment type="caution">
    <text evidence="6">The sequence shown here is derived from an EMBL/GenBank/DDBJ whole genome shotgun (WGS) entry which is preliminary data.</text>
</comment>
<dbReference type="PROSITE" id="PS51257">
    <property type="entry name" value="PROKAR_LIPOPROTEIN"/>
    <property type="match status" value="1"/>
</dbReference>
<dbReference type="GO" id="GO:0032259">
    <property type="term" value="P:methylation"/>
    <property type="evidence" value="ECO:0007669"/>
    <property type="project" value="UniProtKB-KW"/>
</dbReference>
<evidence type="ECO:0000313" key="7">
    <source>
        <dbReference type="Proteomes" id="UP001139354"/>
    </source>
</evidence>
<evidence type="ECO:0000256" key="4">
    <source>
        <dbReference type="ARBA" id="ARBA00022691"/>
    </source>
</evidence>
<dbReference type="GO" id="GO:0003677">
    <property type="term" value="F:DNA binding"/>
    <property type="evidence" value="ECO:0007669"/>
    <property type="project" value="TreeGrafter"/>
</dbReference>
<evidence type="ECO:0000313" key="6">
    <source>
        <dbReference type="EMBL" id="MCC2030640.1"/>
    </source>
</evidence>